<organism evidence="9 10">
    <name type="scientific">Cladonia borealis</name>
    <dbReference type="NCBI Taxonomy" id="184061"/>
    <lineage>
        <taxon>Eukaryota</taxon>
        <taxon>Fungi</taxon>
        <taxon>Dikarya</taxon>
        <taxon>Ascomycota</taxon>
        <taxon>Pezizomycotina</taxon>
        <taxon>Lecanoromycetes</taxon>
        <taxon>OSLEUM clade</taxon>
        <taxon>Lecanoromycetidae</taxon>
        <taxon>Lecanorales</taxon>
        <taxon>Lecanorineae</taxon>
        <taxon>Cladoniaceae</taxon>
        <taxon>Cladonia</taxon>
    </lineage>
</organism>
<feature type="transmembrane region" description="Helical" evidence="7">
    <location>
        <begin position="25"/>
        <end position="47"/>
    </location>
</feature>
<proteinExistence type="inferred from homology"/>
<evidence type="ECO:0000259" key="8">
    <source>
        <dbReference type="Pfam" id="PF20684"/>
    </source>
</evidence>
<feature type="transmembrane region" description="Helical" evidence="7">
    <location>
        <begin position="255"/>
        <end position="276"/>
    </location>
</feature>
<dbReference type="AlphaFoldDB" id="A0AA39U5K1"/>
<evidence type="ECO:0000313" key="10">
    <source>
        <dbReference type="Proteomes" id="UP001166286"/>
    </source>
</evidence>
<evidence type="ECO:0000256" key="1">
    <source>
        <dbReference type="ARBA" id="ARBA00004141"/>
    </source>
</evidence>
<feature type="transmembrane region" description="Helical" evidence="7">
    <location>
        <begin position="138"/>
        <end position="167"/>
    </location>
</feature>
<feature type="transmembrane region" description="Helical" evidence="7">
    <location>
        <begin position="187"/>
        <end position="206"/>
    </location>
</feature>
<dbReference type="InterPro" id="IPR049326">
    <property type="entry name" value="Rhodopsin_dom_fungi"/>
</dbReference>
<dbReference type="Proteomes" id="UP001166286">
    <property type="component" value="Unassembled WGS sequence"/>
</dbReference>
<feature type="compositionally biased region" description="Basic and acidic residues" evidence="6">
    <location>
        <begin position="308"/>
        <end position="319"/>
    </location>
</feature>
<dbReference type="PANTHER" id="PTHR33048">
    <property type="entry name" value="PTH11-LIKE INTEGRAL MEMBRANE PROTEIN (AFU_ORTHOLOGUE AFUA_5G11245)"/>
    <property type="match status" value="1"/>
</dbReference>
<keyword evidence="3 7" id="KW-1133">Transmembrane helix</keyword>
<sequence length="430" mass="48345">MDVITSLLDTQQPPGFNINADRGPYLVIICSAMIGLSGVATILRLLCRRPSISSSWDDWLLFIALPFSWAPSILAILGVHYSQFGKHLQHSTLSDMKDVWILLYASQIVYPISILLTKSSIVFLVYRTFRTPQAKLYASMMIITIIAWGLSAVLVAIFTCSPVHAYWDLDFTPRRCVDMLQYFLGTQIPNIVLGLAIMIPPLPYIWSRQKEPLVKVALLLVYTLGAFVIVVAGLRLNTVYVNHNTLDFTYDYVDLAIWTALETNLGIACACIPAMYPMLEAFTHYGLDEDGAKFSRRGSSLSSTKSKMHGEYSHQEKTARFSRPRRAPNTATSSFGFNQPVPVYDRSAICSVHEVSPVETESPWRNDEGQWTRLSPPRGAIPHVSTMAIHRPEPVYMEEFDHRPDTVDVGTGFSGSYLEYMKQGMKQGWI</sequence>
<name>A0AA39U5K1_9LECA</name>
<dbReference type="Pfam" id="PF20684">
    <property type="entry name" value="Fung_rhodopsin"/>
    <property type="match status" value="1"/>
</dbReference>
<comment type="subcellular location">
    <subcellularLocation>
        <location evidence="1">Membrane</location>
        <topology evidence="1">Multi-pass membrane protein</topology>
    </subcellularLocation>
</comment>
<evidence type="ECO:0000256" key="4">
    <source>
        <dbReference type="ARBA" id="ARBA00023136"/>
    </source>
</evidence>
<feature type="transmembrane region" description="Helical" evidence="7">
    <location>
        <begin position="101"/>
        <end position="126"/>
    </location>
</feature>
<evidence type="ECO:0000256" key="2">
    <source>
        <dbReference type="ARBA" id="ARBA00022692"/>
    </source>
</evidence>
<accession>A0AA39U5K1</accession>
<dbReference type="EMBL" id="JAFEKC020000021">
    <property type="protein sequence ID" value="KAK0508256.1"/>
    <property type="molecule type" value="Genomic_DNA"/>
</dbReference>
<protein>
    <recommendedName>
        <fullName evidence="8">Rhodopsin domain-containing protein</fullName>
    </recommendedName>
</protein>
<keyword evidence="4 7" id="KW-0472">Membrane</keyword>
<gene>
    <name evidence="9" type="ORF">JMJ35_009340</name>
</gene>
<evidence type="ECO:0000256" key="5">
    <source>
        <dbReference type="ARBA" id="ARBA00038359"/>
    </source>
</evidence>
<comment type="similarity">
    <text evidence="5">Belongs to the SAT4 family.</text>
</comment>
<reference evidence="9" key="1">
    <citation type="submission" date="2023-03" db="EMBL/GenBank/DDBJ databases">
        <title>Complete genome of Cladonia borealis.</title>
        <authorList>
            <person name="Park H."/>
        </authorList>
    </citation>
    <scope>NUCLEOTIDE SEQUENCE</scope>
    <source>
        <strain evidence="9">ANT050790</strain>
    </source>
</reference>
<feature type="transmembrane region" description="Helical" evidence="7">
    <location>
        <begin position="213"/>
        <end position="235"/>
    </location>
</feature>
<feature type="region of interest" description="Disordered" evidence="6">
    <location>
        <begin position="296"/>
        <end position="332"/>
    </location>
</feature>
<evidence type="ECO:0000313" key="9">
    <source>
        <dbReference type="EMBL" id="KAK0508256.1"/>
    </source>
</evidence>
<keyword evidence="2 7" id="KW-0812">Transmembrane</keyword>
<feature type="transmembrane region" description="Helical" evidence="7">
    <location>
        <begin position="59"/>
        <end position="81"/>
    </location>
</feature>
<feature type="domain" description="Rhodopsin" evidence="8">
    <location>
        <begin position="44"/>
        <end position="280"/>
    </location>
</feature>
<evidence type="ECO:0000256" key="7">
    <source>
        <dbReference type="SAM" id="Phobius"/>
    </source>
</evidence>
<keyword evidence="10" id="KW-1185">Reference proteome</keyword>
<evidence type="ECO:0000256" key="6">
    <source>
        <dbReference type="SAM" id="MobiDB-lite"/>
    </source>
</evidence>
<dbReference type="PANTHER" id="PTHR33048:SF47">
    <property type="entry name" value="INTEGRAL MEMBRANE PROTEIN-RELATED"/>
    <property type="match status" value="1"/>
</dbReference>
<dbReference type="InterPro" id="IPR052337">
    <property type="entry name" value="SAT4-like"/>
</dbReference>
<evidence type="ECO:0000256" key="3">
    <source>
        <dbReference type="ARBA" id="ARBA00022989"/>
    </source>
</evidence>
<dbReference type="GO" id="GO:0016020">
    <property type="term" value="C:membrane"/>
    <property type="evidence" value="ECO:0007669"/>
    <property type="project" value="UniProtKB-SubCell"/>
</dbReference>
<comment type="caution">
    <text evidence="9">The sequence shown here is derived from an EMBL/GenBank/DDBJ whole genome shotgun (WGS) entry which is preliminary data.</text>
</comment>